<organism evidence="2 3">
    <name type="scientific">Araneus ventricosus</name>
    <name type="common">Orbweaver spider</name>
    <name type="synonym">Epeira ventricosa</name>
    <dbReference type="NCBI Taxonomy" id="182803"/>
    <lineage>
        <taxon>Eukaryota</taxon>
        <taxon>Metazoa</taxon>
        <taxon>Ecdysozoa</taxon>
        <taxon>Arthropoda</taxon>
        <taxon>Chelicerata</taxon>
        <taxon>Arachnida</taxon>
        <taxon>Araneae</taxon>
        <taxon>Araneomorphae</taxon>
        <taxon>Entelegynae</taxon>
        <taxon>Araneoidea</taxon>
        <taxon>Araneidae</taxon>
        <taxon>Araneus</taxon>
    </lineage>
</organism>
<dbReference type="SUPFAM" id="SSF49599">
    <property type="entry name" value="TRAF domain-like"/>
    <property type="match status" value="1"/>
</dbReference>
<dbReference type="CDD" id="cd00121">
    <property type="entry name" value="MATH"/>
    <property type="match status" value="1"/>
</dbReference>
<comment type="caution">
    <text evidence="2">The sequence shown here is derived from an EMBL/GenBank/DDBJ whole genome shotgun (WGS) entry which is preliminary data.</text>
</comment>
<dbReference type="EMBL" id="BGPR01001605">
    <property type="protein sequence ID" value="GBM57771.1"/>
    <property type="molecule type" value="Genomic_DNA"/>
</dbReference>
<dbReference type="InterPro" id="IPR002083">
    <property type="entry name" value="MATH/TRAF_dom"/>
</dbReference>
<dbReference type="Gene3D" id="2.60.210.10">
    <property type="entry name" value="Apoptosis, Tumor Necrosis Factor Receptor Associated Protein 2, Chain A"/>
    <property type="match status" value="1"/>
</dbReference>
<evidence type="ECO:0000259" key="1">
    <source>
        <dbReference type="PROSITE" id="PS50144"/>
    </source>
</evidence>
<accession>A0A4Y2GXY1</accession>
<dbReference type="AlphaFoldDB" id="A0A4Y2GXY1"/>
<dbReference type="PROSITE" id="PS50144">
    <property type="entry name" value="MATH"/>
    <property type="match status" value="1"/>
</dbReference>
<evidence type="ECO:0000313" key="3">
    <source>
        <dbReference type="Proteomes" id="UP000499080"/>
    </source>
</evidence>
<dbReference type="InterPro" id="IPR008974">
    <property type="entry name" value="TRAF-like"/>
</dbReference>
<name>A0A4Y2GXY1_ARAVE</name>
<keyword evidence="3" id="KW-1185">Reference proteome</keyword>
<sequence>MNDGRTEYTFFWFIENYSYCWHSRGDMLCSPEFTVDELEGSTWYLALYPRGKYNLHSDYASLYLCRQDDGPEIISLNYQLSVIAVDGSATCSESFNYAFRNANEPVSGKFLKMNEILLRRKSYYLPQDILTVRCKMWKGTGEVHHIGQSSVRSRIGIEKKIFSLRIGKIQHTPSKCKSDNKNPISFEKGKFDFKQSIFY</sequence>
<proteinExistence type="predicted"/>
<protein>
    <recommendedName>
        <fullName evidence="1">MATH domain-containing protein</fullName>
    </recommendedName>
</protein>
<dbReference type="Pfam" id="PF22486">
    <property type="entry name" value="MATH_2"/>
    <property type="match status" value="1"/>
</dbReference>
<dbReference type="Proteomes" id="UP000499080">
    <property type="component" value="Unassembled WGS sequence"/>
</dbReference>
<feature type="domain" description="MATH" evidence="1">
    <location>
        <begin position="7"/>
        <end position="136"/>
    </location>
</feature>
<dbReference type="OrthoDB" id="6435602at2759"/>
<reference evidence="2 3" key="1">
    <citation type="journal article" date="2019" name="Sci. Rep.">
        <title>Orb-weaving spider Araneus ventricosus genome elucidates the spidroin gene catalogue.</title>
        <authorList>
            <person name="Kono N."/>
            <person name="Nakamura H."/>
            <person name="Ohtoshi R."/>
            <person name="Moran D.A.P."/>
            <person name="Shinohara A."/>
            <person name="Yoshida Y."/>
            <person name="Fujiwara M."/>
            <person name="Mori M."/>
            <person name="Tomita M."/>
            <person name="Arakawa K."/>
        </authorList>
    </citation>
    <scope>NUCLEOTIDE SEQUENCE [LARGE SCALE GENOMIC DNA]</scope>
</reference>
<evidence type="ECO:0000313" key="2">
    <source>
        <dbReference type="EMBL" id="GBM57771.1"/>
    </source>
</evidence>
<gene>
    <name evidence="2" type="ORF">AVEN_50759_1</name>
</gene>